<dbReference type="OrthoDB" id="9788818at2"/>
<organism evidence="9 10">
    <name type="scientific">Isobaculum melis</name>
    <dbReference type="NCBI Taxonomy" id="142588"/>
    <lineage>
        <taxon>Bacteria</taxon>
        <taxon>Bacillati</taxon>
        <taxon>Bacillota</taxon>
        <taxon>Bacilli</taxon>
        <taxon>Lactobacillales</taxon>
        <taxon>Carnobacteriaceae</taxon>
        <taxon>Isobaculum</taxon>
    </lineage>
</organism>
<keyword evidence="6" id="KW-0598">Phosphotransferase system</keyword>
<keyword evidence="3" id="KW-0963">Cytoplasm</keyword>
<evidence type="ECO:0000313" key="9">
    <source>
        <dbReference type="EMBL" id="SER91122.1"/>
    </source>
</evidence>
<dbReference type="GO" id="GO:0016301">
    <property type="term" value="F:kinase activity"/>
    <property type="evidence" value="ECO:0007669"/>
    <property type="project" value="UniProtKB-KW"/>
</dbReference>
<dbReference type="Pfam" id="PF03830">
    <property type="entry name" value="PTSIIB_sorb"/>
    <property type="match status" value="1"/>
</dbReference>
<dbReference type="AlphaFoldDB" id="A0A1H9T1I0"/>
<dbReference type="Gene3D" id="3.40.35.10">
    <property type="entry name" value="Phosphotransferase system, sorbose subfamily IIB component"/>
    <property type="match status" value="1"/>
</dbReference>
<name>A0A1H9T1I0_9LACT</name>
<proteinExistence type="predicted"/>
<gene>
    <name evidence="9" type="ORF">SAMN04488559_11064</name>
</gene>
<dbReference type="SUPFAM" id="SSF52728">
    <property type="entry name" value="PTS IIb component"/>
    <property type="match status" value="1"/>
</dbReference>
<dbReference type="InterPro" id="IPR004720">
    <property type="entry name" value="PTS_IIB_sorbose-sp"/>
</dbReference>
<dbReference type="PROSITE" id="PS51101">
    <property type="entry name" value="PTS_EIIB_TYPE_4"/>
    <property type="match status" value="1"/>
</dbReference>
<keyword evidence="4" id="KW-0762">Sugar transport</keyword>
<evidence type="ECO:0000313" key="10">
    <source>
        <dbReference type="Proteomes" id="UP000198948"/>
    </source>
</evidence>
<evidence type="ECO:0000256" key="7">
    <source>
        <dbReference type="ARBA" id="ARBA00022777"/>
    </source>
</evidence>
<evidence type="ECO:0000256" key="1">
    <source>
        <dbReference type="ARBA" id="ARBA00004496"/>
    </source>
</evidence>
<dbReference type="Proteomes" id="UP000198948">
    <property type="component" value="Unassembled WGS sequence"/>
</dbReference>
<evidence type="ECO:0000259" key="8">
    <source>
        <dbReference type="PROSITE" id="PS51101"/>
    </source>
</evidence>
<keyword evidence="7" id="KW-0418">Kinase</keyword>
<feature type="domain" description="PTS EIIB type-4" evidence="8">
    <location>
        <begin position="1"/>
        <end position="161"/>
    </location>
</feature>
<evidence type="ECO:0000256" key="3">
    <source>
        <dbReference type="ARBA" id="ARBA00022490"/>
    </source>
</evidence>
<evidence type="ECO:0000256" key="6">
    <source>
        <dbReference type="ARBA" id="ARBA00022683"/>
    </source>
</evidence>
<accession>A0A1H9T1I0</accession>
<evidence type="ECO:0000256" key="2">
    <source>
        <dbReference type="ARBA" id="ARBA00022448"/>
    </source>
</evidence>
<dbReference type="STRING" id="142588.SAMN04488559_11064"/>
<dbReference type="EMBL" id="FOHA01000010">
    <property type="protein sequence ID" value="SER91122.1"/>
    <property type="molecule type" value="Genomic_DNA"/>
</dbReference>
<keyword evidence="10" id="KW-1185">Reference proteome</keyword>
<protein>
    <submittedName>
        <fullName evidence="9">PTS system, galactosamine-specific IIB component</fullName>
    </submittedName>
</protein>
<reference evidence="9 10" key="1">
    <citation type="submission" date="2016-10" db="EMBL/GenBank/DDBJ databases">
        <authorList>
            <person name="de Groot N.N."/>
        </authorList>
    </citation>
    <scope>NUCLEOTIDE SEQUENCE [LARGE SCALE GENOMIC DNA]</scope>
    <source>
        <strain evidence="9 10">DSM 13760</strain>
    </source>
</reference>
<dbReference type="GO" id="GO:0008982">
    <property type="term" value="F:protein-N(PI)-phosphohistidine-sugar phosphotransferase activity"/>
    <property type="evidence" value="ECO:0007669"/>
    <property type="project" value="InterPro"/>
</dbReference>
<evidence type="ECO:0000256" key="5">
    <source>
        <dbReference type="ARBA" id="ARBA00022679"/>
    </source>
</evidence>
<keyword evidence="5" id="KW-0808">Transferase</keyword>
<dbReference type="GO" id="GO:0005737">
    <property type="term" value="C:cytoplasm"/>
    <property type="evidence" value="ECO:0007669"/>
    <property type="project" value="UniProtKB-SubCell"/>
</dbReference>
<dbReference type="InterPro" id="IPR036667">
    <property type="entry name" value="PTS_IIB_sorbose-sp_sf"/>
</dbReference>
<keyword evidence="2" id="KW-0813">Transport</keyword>
<comment type="subcellular location">
    <subcellularLocation>
        <location evidence="1">Cytoplasm</location>
    </subcellularLocation>
</comment>
<sequence>MKVTVFRIDERLIHGQIVTAWLQYADAKQILVIDDAAAKDQLRRSLLQMATPKEVKLSVLSVEEGKERLSSDETDDKTLLLVGSPAAANAVIDSINDLKTINVGNQNMKKGKTRILDNFWLFPEDLAAFEELQEKNITCEFRTVPNDHAQNVYDLIAKTNQ</sequence>
<evidence type="ECO:0000256" key="4">
    <source>
        <dbReference type="ARBA" id="ARBA00022597"/>
    </source>
</evidence>
<dbReference type="GO" id="GO:0009401">
    <property type="term" value="P:phosphoenolpyruvate-dependent sugar phosphotransferase system"/>
    <property type="evidence" value="ECO:0007669"/>
    <property type="project" value="UniProtKB-KW"/>
</dbReference>
<dbReference type="RefSeq" id="WP_092652446.1">
    <property type="nucleotide sequence ID" value="NZ_FOHA01000010.1"/>
</dbReference>